<dbReference type="Gene3D" id="3.30.200.20">
    <property type="entry name" value="Phosphorylase Kinase, domain 1"/>
    <property type="match status" value="1"/>
</dbReference>
<dbReference type="STRING" id="1075090.GOAMR_76_00630"/>
<dbReference type="SUPFAM" id="SSF50985">
    <property type="entry name" value="RCC1/BLIP-II"/>
    <property type="match status" value="1"/>
</dbReference>
<dbReference type="InterPro" id="IPR011009">
    <property type="entry name" value="Kinase-like_dom_sf"/>
</dbReference>
<keyword evidence="10" id="KW-1185">Reference proteome</keyword>
<dbReference type="Pfam" id="PF00415">
    <property type="entry name" value="RCC1"/>
    <property type="match status" value="3"/>
</dbReference>
<evidence type="ECO:0000256" key="2">
    <source>
        <dbReference type="ARBA" id="ARBA00022527"/>
    </source>
</evidence>
<dbReference type="EC" id="2.7.11.1" evidence="1"/>
<dbReference type="InterPro" id="IPR000719">
    <property type="entry name" value="Prot_kinase_dom"/>
</dbReference>
<evidence type="ECO:0000256" key="5">
    <source>
        <dbReference type="ARBA" id="ARBA00022777"/>
    </source>
</evidence>
<dbReference type="PROSITE" id="PS00108">
    <property type="entry name" value="PROTEIN_KINASE_ST"/>
    <property type="match status" value="1"/>
</dbReference>
<accession>G7GWL8</accession>
<feature type="region of interest" description="Disordered" evidence="7">
    <location>
        <begin position="263"/>
        <end position="336"/>
    </location>
</feature>
<dbReference type="SMART" id="SM00220">
    <property type="entry name" value="S_TKc"/>
    <property type="match status" value="1"/>
</dbReference>
<name>G7GWL8_9ACTN</name>
<keyword evidence="5 9" id="KW-0418">Kinase</keyword>
<dbReference type="GO" id="GO:0004674">
    <property type="term" value="F:protein serine/threonine kinase activity"/>
    <property type="evidence" value="ECO:0007669"/>
    <property type="project" value="UniProtKB-KW"/>
</dbReference>
<dbReference type="PROSITE" id="PS50011">
    <property type="entry name" value="PROTEIN_KINASE_DOM"/>
    <property type="match status" value="1"/>
</dbReference>
<keyword evidence="2 9" id="KW-0723">Serine/threonine-protein kinase</keyword>
<dbReference type="PANTHER" id="PTHR43289:SF6">
    <property type="entry name" value="SERINE_THREONINE-PROTEIN KINASE NEKL-3"/>
    <property type="match status" value="1"/>
</dbReference>
<dbReference type="Pfam" id="PF00069">
    <property type="entry name" value="Pkinase"/>
    <property type="match status" value="1"/>
</dbReference>
<dbReference type="eggNOG" id="COG0515">
    <property type="taxonomic scope" value="Bacteria"/>
</dbReference>
<dbReference type="Gene3D" id="2.130.10.30">
    <property type="entry name" value="Regulator of chromosome condensation 1/beta-lactamase-inhibitor protein II"/>
    <property type="match status" value="2"/>
</dbReference>
<dbReference type="EMBL" id="BAED01000076">
    <property type="protein sequence ID" value="GAB07993.1"/>
    <property type="molecule type" value="Genomic_DNA"/>
</dbReference>
<gene>
    <name evidence="9" type="ORF">GOAMR_76_00630</name>
</gene>
<dbReference type="PANTHER" id="PTHR43289">
    <property type="entry name" value="MITOGEN-ACTIVATED PROTEIN KINASE KINASE KINASE 20-RELATED"/>
    <property type="match status" value="1"/>
</dbReference>
<dbReference type="GO" id="GO:0005524">
    <property type="term" value="F:ATP binding"/>
    <property type="evidence" value="ECO:0007669"/>
    <property type="project" value="UniProtKB-KW"/>
</dbReference>
<evidence type="ECO:0000256" key="4">
    <source>
        <dbReference type="ARBA" id="ARBA00022741"/>
    </source>
</evidence>
<keyword evidence="4" id="KW-0547">Nucleotide-binding</keyword>
<dbReference type="InterPro" id="IPR009091">
    <property type="entry name" value="RCC1/BLIP-II"/>
</dbReference>
<evidence type="ECO:0000256" key="7">
    <source>
        <dbReference type="SAM" id="MobiDB-lite"/>
    </source>
</evidence>
<evidence type="ECO:0000256" key="1">
    <source>
        <dbReference type="ARBA" id="ARBA00012513"/>
    </source>
</evidence>
<dbReference type="Gene3D" id="1.10.510.10">
    <property type="entry name" value="Transferase(Phosphotransferase) domain 1"/>
    <property type="match status" value="1"/>
</dbReference>
<dbReference type="SUPFAM" id="SSF56112">
    <property type="entry name" value="Protein kinase-like (PK-like)"/>
    <property type="match status" value="1"/>
</dbReference>
<protein>
    <recommendedName>
        <fullName evidence="1">non-specific serine/threonine protein kinase</fullName>
        <ecNumber evidence="1">2.7.11.1</ecNumber>
    </recommendedName>
</protein>
<comment type="caution">
    <text evidence="9">The sequence shown here is derived from an EMBL/GenBank/DDBJ whole genome shotgun (WGS) entry which is preliminary data.</text>
</comment>
<dbReference type="eggNOG" id="COG5184">
    <property type="taxonomic scope" value="Bacteria"/>
</dbReference>
<evidence type="ECO:0000259" key="8">
    <source>
        <dbReference type="PROSITE" id="PS50011"/>
    </source>
</evidence>
<evidence type="ECO:0000313" key="10">
    <source>
        <dbReference type="Proteomes" id="UP000006023"/>
    </source>
</evidence>
<dbReference type="CDD" id="cd14014">
    <property type="entry name" value="STKc_PknB_like"/>
    <property type="match status" value="1"/>
</dbReference>
<dbReference type="Proteomes" id="UP000006023">
    <property type="component" value="Unassembled WGS sequence"/>
</dbReference>
<evidence type="ECO:0000256" key="6">
    <source>
        <dbReference type="ARBA" id="ARBA00022840"/>
    </source>
</evidence>
<dbReference type="InterPro" id="IPR008271">
    <property type="entry name" value="Ser/Thr_kinase_AS"/>
</dbReference>
<proteinExistence type="predicted"/>
<sequence length="743" mass="76440">MSLLGEGGMGQVYLVEHAHLHRREALKVITARGNPEFERRFTAEARMAATLDHPGIVTVYGYGIEQGTPWFTMAYADGQDLAHQRLSPQEAGLVVGQVADALDYAHRRQIIHRDIKPANIVVTRDPGGVVERAVVLDFGIAKPAGEATGLTATNAVIGTLAYLAPEIAAGHPAGPRSDQYSLACTAYQLVTGTTPFTETSAAALMMAHATRPPRPVSALRPDLAALDPVFDVALAKDPARRFPMCRAFADAFTAALNGGAPGGFTPPPHVTGDAPDTLPPPGVPALNVGPGNHPSGPQRHSPDRYSPAQYGPAQYSPTQSGPTRPEPPVAAGPRNPGRTTKILLGATAAVAVLVIAVATTIILVKGSGSNDSGDDLAVAPVNSGVDRSAPVVTSGRQAELGKATAIDGGITADGKVTICGVFNYKAYCWGDNSSGQLGTGTSGDQRTSPVKIQGLNNVTAISTEGGTTCAVADRRAYCWGADGDLQTGGPDLNRSGRPVLAPTETGLIDVTAISVGTNDKGEVTVCAISDGDAYCWGANGQRQVGDYSPSTADMDYQVPTKVDGIAGVTAISTGSNISCAVTYPAQTASCWGLDYSEQPSTLKGLGGISKVFKVIVPSGGATGTGVCVIADGDAYCDATGDGKLTKPVGADGAYALSSGRNKQGSILVCTQSSMQIYCGPLTFKSRLWLVRDVALTGVNDVAVAGGTRCTIAHDDVYCWGDNTEGQLGSGGTQDSLDPVRVGG</sequence>
<evidence type="ECO:0000256" key="3">
    <source>
        <dbReference type="ARBA" id="ARBA00022679"/>
    </source>
</evidence>
<dbReference type="AlphaFoldDB" id="G7GWL8"/>
<keyword evidence="3" id="KW-0808">Transferase</keyword>
<evidence type="ECO:0000313" key="9">
    <source>
        <dbReference type="EMBL" id="GAB07993.1"/>
    </source>
</evidence>
<dbReference type="PROSITE" id="PS50012">
    <property type="entry name" value="RCC1_3"/>
    <property type="match status" value="3"/>
</dbReference>
<feature type="domain" description="Protein kinase" evidence="8">
    <location>
        <begin position="1"/>
        <end position="253"/>
    </location>
</feature>
<dbReference type="InterPro" id="IPR000408">
    <property type="entry name" value="Reg_chr_condens"/>
</dbReference>
<reference evidence="9 10" key="1">
    <citation type="submission" date="2011-11" db="EMBL/GenBank/DDBJ databases">
        <title>Whole genome shotgun sequence of Gordonia amarae NBRC 15530.</title>
        <authorList>
            <person name="Takarada H."/>
            <person name="Hosoyama A."/>
            <person name="Tsuchikane K."/>
            <person name="Katsumata H."/>
            <person name="Yamazaki S."/>
            <person name="Fujita N."/>
        </authorList>
    </citation>
    <scope>NUCLEOTIDE SEQUENCE [LARGE SCALE GENOMIC DNA]</scope>
    <source>
        <strain evidence="9 10">NBRC 15530</strain>
    </source>
</reference>
<organism evidence="9 10">
    <name type="scientific">Gordonia amarae NBRC 15530</name>
    <dbReference type="NCBI Taxonomy" id="1075090"/>
    <lineage>
        <taxon>Bacteria</taxon>
        <taxon>Bacillati</taxon>
        <taxon>Actinomycetota</taxon>
        <taxon>Actinomycetes</taxon>
        <taxon>Mycobacteriales</taxon>
        <taxon>Gordoniaceae</taxon>
        <taxon>Gordonia</taxon>
    </lineage>
</organism>
<keyword evidence="6" id="KW-0067">ATP-binding</keyword>